<accession>A0A1V2L3Y0</accession>
<feature type="domain" description="MIF4G-like type 2" evidence="2">
    <location>
        <begin position="592"/>
        <end position="829"/>
    </location>
</feature>
<proteinExistence type="predicted"/>
<protein>
    <submittedName>
        <fullName evidence="3">Nuclear cap-binding protein complex subunit 1</fullName>
    </submittedName>
</protein>
<name>A0A1V2L3Y0_CYBFA</name>
<evidence type="ECO:0000313" key="4">
    <source>
        <dbReference type="Proteomes" id="UP000189513"/>
    </source>
</evidence>
<dbReference type="InterPro" id="IPR015172">
    <property type="entry name" value="MIF4G-like_typ-1"/>
</dbReference>
<dbReference type="SUPFAM" id="SSF48371">
    <property type="entry name" value="ARM repeat"/>
    <property type="match status" value="3"/>
</dbReference>
<keyword evidence="4" id="KW-1185">Reference proteome</keyword>
<dbReference type="GO" id="GO:0000184">
    <property type="term" value="P:nuclear-transcribed mRNA catabolic process, nonsense-mediated decay"/>
    <property type="evidence" value="ECO:0007669"/>
    <property type="project" value="TreeGrafter"/>
</dbReference>
<evidence type="ECO:0000313" key="3">
    <source>
        <dbReference type="EMBL" id="ONH66514.1"/>
    </source>
</evidence>
<sequence length="863" mass="97010">MSFNRKRRFGKYLTQSVTSHNNNTNRQPGDDDDYQQRYQKRFRLPPIVELAKTLCGDLNTLGESAKRYVEDVEFMSVPIDTNFEQEEPFRAAVLNTLYAITTEQPHKVLHIAGLIQAVNTKNTSIAGSIVTFFHSKAQSLLHLAISDSYEPNASETGPWNKLKLILRLWGALAYVLEDASVVAVFKQFLELAINLQKDSPDKRVPLAEAIYYNTLSSIPYLYPFQGSGSAALNEGVDTLLGLAKEFPIVKTNVSITNPFVEQATATPYEPREIVELILPAVEKYLSSEEKNSLFPELEAQLGDLLIPTEKMSLPPLNIPSVDDLKKFAGLDTGIGSVDGMWRTPRLTFEVYVPIGELKTTPPADTYTGLILRDLVIDVIEALEFNRKEVARQIITIDLFFKDSLFAPPGLSIDKLREIESGSTYKIEDVAVESLLSLIYKLPTASQPFVYFYTTLVEACANASQAIAPVMGRAIRFFYANLYHLDFELRFRYLDWLSVQLSNFNFTWKWREWEGDSQIFSKSAYHPRGVFVRNLIAKELRLATREKIESTVTDEFLQYLDISLFDAEESSAYYNKLFPGIEQQTESKLVFLGEGIPFKRAVEKLIEAIHKDSDAHDEAIAELRSSLSEYPNSEELLVSVVFQVLVFVGNRSISHAGKYIASTAGSLKKIVGVVDESGDKDMEKSTSTTDEQRWAIDAVLHYWNEDPQNGYLVLDILESFGVISSISIIEHPLENSRKRNVGLVNVSATEAILRTLTKRVFAGSGAAELTVAYNKALQIISATISDIGTDDEIPIPGVQDEVTQEVENAWKYHTALGFLRMTLRKFSDEYVSIRESLISTLDKDITHKSTQEAIKTWISDLSSL</sequence>
<dbReference type="InterPro" id="IPR015174">
    <property type="entry name" value="MIF4G-like_typ-2"/>
</dbReference>
<dbReference type="PANTHER" id="PTHR12412:SF2">
    <property type="entry name" value="NUCLEAR CAP-BINDING PROTEIN SUBUNIT 1"/>
    <property type="match status" value="1"/>
</dbReference>
<organism evidence="3 4">
    <name type="scientific">Cyberlindnera fabianii</name>
    <name type="common">Yeast</name>
    <name type="synonym">Hansenula fabianii</name>
    <dbReference type="NCBI Taxonomy" id="36022"/>
    <lineage>
        <taxon>Eukaryota</taxon>
        <taxon>Fungi</taxon>
        <taxon>Dikarya</taxon>
        <taxon>Ascomycota</taxon>
        <taxon>Saccharomycotina</taxon>
        <taxon>Saccharomycetes</taxon>
        <taxon>Phaffomycetales</taxon>
        <taxon>Phaffomycetaceae</taxon>
        <taxon>Cyberlindnera</taxon>
    </lineage>
</organism>
<dbReference type="InterPro" id="IPR016024">
    <property type="entry name" value="ARM-type_fold"/>
</dbReference>
<dbReference type="Pfam" id="PF09090">
    <property type="entry name" value="MIF4G_like_2"/>
    <property type="match status" value="1"/>
</dbReference>
<feature type="domain" description="MIF4G-like type 1" evidence="1">
    <location>
        <begin position="361"/>
        <end position="552"/>
    </location>
</feature>
<reference evidence="4" key="1">
    <citation type="journal article" date="2017" name="Genome Announc.">
        <title>Genome sequences of Cyberlindnera fabianii 65, Pichia kudriavzevii 129, and Saccharomyces cerevisiae 131 isolated from fermented masau fruits in Zimbabwe.</title>
        <authorList>
            <person name="van Rijswijck I.M.H."/>
            <person name="Derks M.F.L."/>
            <person name="Abee T."/>
            <person name="de Ridder D."/>
            <person name="Smid E.J."/>
        </authorList>
    </citation>
    <scope>NUCLEOTIDE SEQUENCE [LARGE SCALE GENOMIC DNA]</scope>
    <source>
        <strain evidence="4">65</strain>
    </source>
</reference>
<dbReference type="OMA" id="CAAEGLM"/>
<dbReference type="GO" id="GO:0005634">
    <property type="term" value="C:nucleus"/>
    <property type="evidence" value="ECO:0007669"/>
    <property type="project" value="TreeGrafter"/>
</dbReference>
<dbReference type="GO" id="GO:0006406">
    <property type="term" value="P:mRNA export from nucleus"/>
    <property type="evidence" value="ECO:0007669"/>
    <property type="project" value="InterPro"/>
</dbReference>
<dbReference type="VEuPathDB" id="FungiDB:BON22_3602"/>
<dbReference type="AlphaFoldDB" id="A0A1V2L3Y0"/>
<evidence type="ECO:0000259" key="2">
    <source>
        <dbReference type="Pfam" id="PF09090"/>
    </source>
</evidence>
<dbReference type="GO" id="GO:0005846">
    <property type="term" value="C:nuclear cap binding complex"/>
    <property type="evidence" value="ECO:0007669"/>
    <property type="project" value="InterPro"/>
</dbReference>
<dbReference type="GO" id="GO:0000339">
    <property type="term" value="F:RNA cap binding"/>
    <property type="evidence" value="ECO:0007669"/>
    <property type="project" value="InterPro"/>
</dbReference>
<dbReference type="EMBL" id="MPUK01000007">
    <property type="protein sequence ID" value="ONH66514.1"/>
    <property type="molecule type" value="Genomic_DNA"/>
</dbReference>
<dbReference type="PANTHER" id="PTHR12412">
    <property type="entry name" value="CAP BINDING PROTEIN"/>
    <property type="match status" value="1"/>
</dbReference>
<dbReference type="InterPro" id="IPR027159">
    <property type="entry name" value="CBP80"/>
</dbReference>
<dbReference type="Pfam" id="PF09088">
    <property type="entry name" value="MIF4G_like"/>
    <property type="match status" value="1"/>
</dbReference>
<comment type="caution">
    <text evidence="3">The sequence shown here is derived from an EMBL/GenBank/DDBJ whole genome shotgun (WGS) entry which is preliminary data.</text>
</comment>
<dbReference type="GO" id="GO:0003729">
    <property type="term" value="F:mRNA binding"/>
    <property type="evidence" value="ECO:0007669"/>
    <property type="project" value="TreeGrafter"/>
</dbReference>
<dbReference type="Proteomes" id="UP000189513">
    <property type="component" value="Unassembled WGS sequence"/>
</dbReference>
<gene>
    <name evidence="3" type="ORF">BON22_3602</name>
</gene>
<evidence type="ECO:0000259" key="1">
    <source>
        <dbReference type="Pfam" id="PF09088"/>
    </source>
</evidence>
<dbReference type="STRING" id="36022.A0A1V2L3Y0"/>
<dbReference type="Gene3D" id="1.25.40.180">
    <property type="match status" value="3"/>
</dbReference>